<evidence type="ECO:0000313" key="2">
    <source>
        <dbReference type="EMBL" id="KAJ8459771.1"/>
    </source>
</evidence>
<protein>
    <submittedName>
        <fullName evidence="2">Uncharacterized protein</fullName>
    </submittedName>
</protein>
<keyword evidence="3" id="KW-1185">Reference proteome</keyword>
<dbReference type="Pfam" id="PF00268">
    <property type="entry name" value="Ribonuc_red_sm"/>
    <property type="match status" value="1"/>
</dbReference>
<dbReference type="Gene3D" id="1.10.620.20">
    <property type="entry name" value="Ribonucleotide Reductase, subunit A"/>
    <property type="match status" value="1"/>
</dbReference>
<keyword evidence="1" id="KW-0472">Membrane</keyword>
<reference evidence="2 3" key="1">
    <citation type="submission" date="2022-12" db="EMBL/GenBank/DDBJ databases">
        <title>Chromosome-scale assembly of the Ensete ventricosum genome.</title>
        <authorList>
            <person name="Dussert Y."/>
            <person name="Stocks J."/>
            <person name="Wendawek A."/>
            <person name="Woldeyes F."/>
            <person name="Nichols R.A."/>
            <person name="Borrell J.S."/>
        </authorList>
    </citation>
    <scope>NUCLEOTIDE SEQUENCE [LARGE SCALE GENOMIC DNA]</scope>
    <source>
        <strain evidence="3">cv. Maze</strain>
        <tissue evidence="2">Seeds</tissue>
    </source>
</reference>
<dbReference type="GO" id="GO:0016491">
    <property type="term" value="F:oxidoreductase activity"/>
    <property type="evidence" value="ECO:0007669"/>
    <property type="project" value="InterPro"/>
</dbReference>
<evidence type="ECO:0000313" key="3">
    <source>
        <dbReference type="Proteomes" id="UP001222027"/>
    </source>
</evidence>
<dbReference type="PANTHER" id="PTHR23409">
    <property type="entry name" value="RIBONUCLEOSIDE-DIPHOSPHATE REDUCTASE SMALL CHAIN"/>
    <property type="match status" value="1"/>
</dbReference>
<dbReference type="InterPro" id="IPR012348">
    <property type="entry name" value="RNR-like"/>
</dbReference>
<name>A0AAV8P2J3_ENSVE</name>
<dbReference type="PANTHER" id="PTHR23409:SF18">
    <property type="entry name" value="RIBONUCLEOSIDE-DIPHOSPHATE REDUCTASE SUBUNIT M2"/>
    <property type="match status" value="1"/>
</dbReference>
<evidence type="ECO:0000256" key="1">
    <source>
        <dbReference type="SAM" id="Phobius"/>
    </source>
</evidence>
<feature type="transmembrane region" description="Helical" evidence="1">
    <location>
        <begin position="50"/>
        <end position="71"/>
    </location>
</feature>
<keyword evidence="1" id="KW-1133">Transmembrane helix</keyword>
<proteinExistence type="predicted"/>
<accession>A0AAV8P2J3</accession>
<dbReference type="SUPFAM" id="SSF47240">
    <property type="entry name" value="Ferritin-like"/>
    <property type="match status" value="1"/>
</dbReference>
<comment type="caution">
    <text evidence="2">The sequence shown here is derived from an EMBL/GenBank/DDBJ whole genome shotgun (WGS) entry which is preliminary data.</text>
</comment>
<dbReference type="InterPro" id="IPR000358">
    <property type="entry name" value="RNR_small_fam"/>
</dbReference>
<dbReference type="AlphaFoldDB" id="A0AAV8P2J3"/>
<organism evidence="2 3">
    <name type="scientific">Ensete ventricosum</name>
    <name type="common">Abyssinian banana</name>
    <name type="synonym">Musa ensete</name>
    <dbReference type="NCBI Taxonomy" id="4639"/>
    <lineage>
        <taxon>Eukaryota</taxon>
        <taxon>Viridiplantae</taxon>
        <taxon>Streptophyta</taxon>
        <taxon>Embryophyta</taxon>
        <taxon>Tracheophyta</taxon>
        <taxon>Spermatophyta</taxon>
        <taxon>Magnoliopsida</taxon>
        <taxon>Liliopsida</taxon>
        <taxon>Zingiberales</taxon>
        <taxon>Musaceae</taxon>
        <taxon>Ensete</taxon>
    </lineage>
</organism>
<dbReference type="GO" id="GO:0009263">
    <property type="term" value="P:deoxyribonucleotide biosynthetic process"/>
    <property type="evidence" value="ECO:0007669"/>
    <property type="project" value="InterPro"/>
</dbReference>
<gene>
    <name evidence="2" type="ORF">OPV22_032697</name>
</gene>
<dbReference type="InterPro" id="IPR009078">
    <property type="entry name" value="Ferritin-like_SF"/>
</dbReference>
<sequence>MYSLLLDTYVKYPDEKFRLFHTIDTIPAVVRKADWPLRWIDSSGSFAEHLVAFACIRGIFFTDSFCAIFWLKKRGLMPGLTFSNKFILLRRGPPL</sequence>
<keyword evidence="1" id="KW-0812">Transmembrane</keyword>
<dbReference type="Proteomes" id="UP001222027">
    <property type="component" value="Unassembled WGS sequence"/>
</dbReference>
<dbReference type="EMBL" id="JAQQAF010000009">
    <property type="protein sequence ID" value="KAJ8459771.1"/>
    <property type="molecule type" value="Genomic_DNA"/>
</dbReference>